<gene>
    <name evidence="1" type="ORF">HG535_0G00740</name>
</gene>
<dbReference type="Pfam" id="PF07189">
    <property type="entry name" value="SF3b10"/>
    <property type="match status" value="1"/>
</dbReference>
<proteinExistence type="predicted"/>
<dbReference type="Proteomes" id="UP000509704">
    <property type="component" value="Chromosome 7"/>
</dbReference>
<dbReference type="GO" id="GO:0000398">
    <property type="term" value="P:mRNA splicing, via spliceosome"/>
    <property type="evidence" value="ECO:0007669"/>
    <property type="project" value="TreeGrafter"/>
</dbReference>
<accession>A0A7H9B6N0</accession>
<sequence length="83" mass="9615">MSDRKRQQQQFLVLKQKYVGIGTEKTAEEEWLTNVQRDTYNSLQGHAATLEYVSLGAGSISKRTTKIDMIRKMGQRKVRPRDD</sequence>
<dbReference type="PANTHER" id="PTHR20978">
    <property type="entry name" value="SPLICING FACTOR 3B SUBUNIT 5"/>
    <property type="match status" value="1"/>
</dbReference>
<dbReference type="OrthoDB" id="274726at2759"/>
<reference evidence="1 2" key="1">
    <citation type="submission" date="2020-07" db="EMBL/GenBank/DDBJ databases">
        <title>The yeast mating-type switching endonuclease HO is a domesticated member of an unorthodox homing genetic element family.</title>
        <authorList>
            <person name="Coughlan A.Y."/>
            <person name="Lombardi L."/>
            <person name="Braun-Galleani S."/>
            <person name="Martos A.R."/>
            <person name="Galeote V."/>
            <person name="Bigey F."/>
            <person name="Dequin S."/>
            <person name="Byrne K.P."/>
            <person name="Wolfe K.H."/>
        </authorList>
    </citation>
    <scope>NUCLEOTIDE SEQUENCE [LARGE SCALE GENOMIC DNA]</scope>
    <source>
        <strain evidence="1 2">NRRL Y-6702</strain>
    </source>
</reference>
<dbReference type="PANTHER" id="PTHR20978:SF0">
    <property type="entry name" value="SPLICING FACTOR 3B SUBUNIT 5"/>
    <property type="match status" value="1"/>
</dbReference>
<evidence type="ECO:0000313" key="1">
    <source>
        <dbReference type="EMBL" id="QLG74190.1"/>
    </source>
</evidence>
<dbReference type="EMBL" id="CP058610">
    <property type="protein sequence ID" value="QLG74190.1"/>
    <property type="molecule type" value="Genomic_DNA"/>
</dbReference>
<dbReference type="GeneID" id="59237973"/>
<evidence type="ECO:0000313" key="2">
    <source>
        <dbReference type="Proteomes" id="UP000509704"/>
    </source>
</evidence>
<dbReference type="GO" id="GO:0005686">
    <property type="term" value="C:U2 snRNP"/>
    <property type="evidence" value="ECO:0007669"/>
    <property type="project" value="TreeGrafter"/>
</dbReference>
<dbReference type="InterPro" id="IPR009846">
    <property type="entry name" value="SF3b5/RDS3-10"/>
</dbReference>
<dbReference type="GO" id="GO:0071011">
    <property type="term" value="C:precatalytic spliceosome"/>
    <property type="evidence" value="ECO:0007669"/>
    <property type="project" value="TreeGrafter"/>
</dbReference>
<dbReference type="KEGG" id="zmk:HG535_0G00740"/>
<organism evidence="1 2">
    <name type="scientific">Zygotorulaspora mrakii</name>
    <name type="common">Zygosaccharomyces mrakii</name>
    <dbReference type="NCBI Taxonomy" id="42260"/>
    <lineage>
        <taxon>Eukaryota</taxon>
        <taxon>Fungi</taxon>
        <taxon>Dikarya</taxon>
        <taxon>Ascomycota</taxon>
        <taxon>Saccharomycotina</taxon>
        <taxon>Saccharomycetes</taxon>
        <taxon>Saccharomycetales</taxon>
        <taxon>Saccharomycetaceae</taxon>
        <taxon>Zygotorulaspora</taxon>
    </lineage>
</organism>
<keyword evidence="2" id="KW-1185">Reference proteome</keyword>
<name>A0A7H9B6N0_ZYGMR</name>
<dbReference type="RefSeq" id="XP_037145915.1">
    <property type="nucleotide sequence ID" value="XM_037290020.1"/>
</dbReference>
<protein>
    <recommendedName>
        <fullName evidence="3">Splicing factor subunit</fullName>
    </recommendedName>
</protein>
<evidence type="ECO:0008006" key="3">
    <source>
        <dbReference type="Google" id="ProtNLM"/>
    </source>
</evidence>
<dbReference type="AlphaFoldDB" id="A0A7H9B6N0"/>